<gene>
    <name evidence="1" type="ORF">RG540_CH43040</name>
</gene>
<organism evidence="1 2">
    <name type="scientific">Neorhizobium galegae bv. orientalis str. HAMBI 540</name>
    <dbReference type="NCBI Taxonomy" id="1028800"/>
    <lineage>
        <taxon>Bacteria</taxon>
        <taxon>Pseudomonadati</taxon>
        <taxon>Pseudomonadota</taxon>
        <taxon>Alphaproteobacteria</taxon>
        <taxon>Hyphomicrobiales</taxon>
        <taxon>Rhizobiaceae</taxon>
        <taxon>Rhizobium/Agrobacterium group</taxon>
        <taxon>Neorhizobium</taxon>
    </lineage>
</organism>
<protein>
    <submittedName>
        <fullName evidence="1">Uncharacterized protein</fullName>
    </submittedName>
</protein>
<evidence type="ECO:0000313" key="2">
    <source>
        <dbReference type="Proteomes" id="UP000028181"/>
    </source>
</evidence>
<dbReference type="AlphaFoldDB" id="A0A068SXC5"/>
<keyword evidence="2" id="KW-1185">Reference proteome</keyword>
<accession>A0A068SXC5</accession>
<sequence length="57" mass="6547">MSRTEHVIERAMAAVAASKALREAEAQRRRETFQKIQIANQRRPNIPKGIQLPLDLH</sequence>
<proteinExistence type="predicted"/>
<dbReference type="Proteomes" id="UP000028181">
    <property type="component" value="Chromosome I"/>
</dbReference>
<dbReference type="KEGG" id="ngg:RG540_CH43040"/>
<dbReference type="HOGENOM" id="CLU_205340_0_0_5"/>
<evidence type="ECO:0000313" key="1">
    <source>
        <dbReference type="EMBL" id="CDN50446.1"/>
    </source>
</evidence>
<name>A0A068SXC5_NEOGA</name>
<reference evidence="2" key="1">
    <citation type="journal article" date="2014" name="BMC Genomics">
        <title>Genome sequencing of two Neorhizobium galegae strains reveals a noeT gene responsible for the unusual acetylation of the nodulation factors.</title>
        <authorList>
            <person name="Osterman J."/>
            <person name="Marsh J."/>
            <person name="Laine P.K."/>
            <person name="Zeng Z."/>
            <person name="Alatalo E."/>
            <person name="Sullivan J.T."/>
            <person name="Young J.P."/>
            <person name="Thomas-Oates J."/>
            <person name="Paulin L."/>
            <person name="Lindstrom K."/>
        </authorList>
    </citation>
    <scope>NUCLEOTIDE SEQUENCE [LARGE SCALE GENOMIC DNA]</scope>
    <source>
        <strain evidence="2">HAMBI 540</strain>
    </source>
</reference>
<dbReference type="GeneID" id="51989857"/>
<dbReference type="PATRIC" id="fig|1028800.3.peg.4361"/>
<dbReference type="RefSeq" id="WP_167551680.1">
    <property type="nucleotide sequence ID" value="NZ_HG938353.1"/>
</dbReference>
<dbReference type="EMBL" id="HG938353">
    <property type="protein sequence ID" value="CDN50446.1"/>
    <property type="molecule type" value="Genomic_DNA"/>
</dbReference>